<protein>
    <submittedName>
        <fullName evidence="2">Uncharacterized protein</fullName>
    </submittedName>
</protein>
<gene>
    <name evidence="2" type="ORF">DID88_010100</name>
</gene>
<proteinExistence type="predicted"/>
<feature type="region of interest" description="Disordered" evidence="1">
    <location>
        <begin position="85"/>
        <end position="107"/>
    </location>
</feature>
<dbReference type="EMBL" id="QKRW01000035">
    <property type="protein sequence ID" value="RAL61004.1"/>
    <property type="molecule type" value="Genomic_DNA"/>
</dbReference>
<accession>A0A395IM96</accession>
<keyword evidence="3" id="KW-1185">Reference proteome</keyword>
<name>A0A395IM96_9HELO</name>
<dbReference type="AlphaFoldDB" id="A0A395IM96"/>
<feature type="compositionally biased region" description="Basic and acidic residues" evidence="1">
    <location>
        <begin position="85"/>
        <end position="99"/>
    </location>
</feature>
<evidence type="ECO:0000313" key="3">
    <source>
        <dbReference type="Proteomes" id="UP000249056"/>
    </source>
</evidence>
<evidence type="ECO:0000313" key="2">
    <source>
        <dbReference type="EMBL" id="RAL61004.1"/>
    </source>
</evidence>
<dbReference type="OrthoDB" id="3539335at2759"/>
<dbReference type="Proteomes" id="UP000249056">
    <property type="component" value="Unassembled WGS sequence"/>
</dbReference>
<sequence>MCVEQEVRCTGCNESSTSVYILYLVQGGKVVLAHIDCPIRPKEEQIEYQHEEECMYDYAFQCPNPIQTYPTPYPYSFYYLHATDKKGKEKEKERKGKEKEKKKKNKW</sequence>
<evidence type="ECO:0000256" key="1">
    <source>
        <dbReference type="SAM" id="MobiDB-lite"/>
    </source>
</evidence>
<comment type="caution">
    <text evidence="2">The sequence shown here is derived from an EMBL/GenBank/DDBJ whole genome shotgun (WGS) entry which is preliminary data.</text>
</comment>
<reference evidence="2 3" key="1">
    <citation type="submission" date="2018-06" db="EMBL/GenBank/DDBJ databases">
        <title>Genome Sequence of the Brown Rot Fungal Pathogen Monilinia fructigena.</title>
        <authorList>
            <person name="Landi L."/>
            <person name="De Miccolis Angelini R.M."/>
            <person name="Pollastro S."/>
            <person name="Abate D."/>
            <person name="Faretra F."/>
            <person name="Romanazzi G."/>
        </authorList>
    </citation>
    <scope>NUCLEOTIDE SEQUENCE [LARGE SCALE GENOMIC DNA]</scope>
    <source>
        <strain evidence="2 3">Mfrg269</strain>
    </source>
</reference>
<organism evidence="2 3">
    <name type="scientific">Monilinia fructigena</name>
    <dbReference type="NCBI Taxonomy" id="38457"/>
    <lineage>
        <taxon>Eukaryota</taxon>
        <taxon>Fungi</taxon>
        <taxon>Dikarya</taxon>
        <taxon>Ascomycota</taxon>
        <taxon>Pezizomycotina</taxon>
        <taxon>Leotiomycetes</taxon>
        <taxon>Helotiales</taxon>
        <taxon>Sclerotiniaceae</taxon>
        <taxon>Monilinia</taxon>
    </lineage>
</organism>